<dbReference type="AlphaFoldDB" id="H0EUJ0"/>
<reference evidence="1 2" key="1">
    <citation type="journal article" date="2012" name="Eukaryot. Cell">
        <title>Genome sequence of the fungus Glarea lozoyensis: the first genome sequence of a species from the Helotiaceae family.</title>
        <authorList>
            <person name="Youssar L."/>
            <person name="Gruening B.A."/>
            <person name="Erxleben A."/>
            <person name="Guenther S."/>
            <person name="Huettel W."/>
        </authorList>
    </citation>
    <scope>NUCLEOTIDE SEQUENCE [LARGE SCALE GENOMIC DNA]</scope>
    <source>
        <strain evidence="2">ATCC 74030 / MF5533</strain>
    </source>
</reference>
<gene>
    <name evidence="1" type="ORF">M7I_6425</name>
</gene>
<dbReference type="InParanoid" id="H0EUJ0"/>
<keyword evidence="2" id="KW-1185">Reference proteome</keyword>
<organism evidence="1 2">
    <name type="scientific">Glarea lozoyensis (strain ATCC 74030 / MF5533)</name>
    <dbReference type="NCBI Taxonomy" id="1104152"/>
    <lineage>
        <taxon>Eukaryota</taxon>
        <taxon>Fungi</taxon>
        <taxon>Dikarya</taxon>
        <taxon>Ascomycota</taxon>
        <taxon>Pezizomycotina</taxon>
        <taxon>Leotiomycetes</taxon>
        <taxon>Helotiales</taxon>
        <taxon>Helotiaceae</taxon>
        <taxon>Glarea</taxon>
    </lineage>
</organism>
<dbReference type="HOGENOM" id="CLU_3143228_0_0_1"/>
<sequence length="49" mass="5826">MTESEVRPKRSRTSSLYELKFESNDIVRDFDQATWPPYVVRKPSITRAH</sequence>
<evidence type="ECO:0000313" key="1">
    <source>
        <dbReference type="EMBL" id="EHK97766.1"/>
    </source>
</evidence>
<accession>H0EUJ0</accession>
<protein>
    <submittedName>
        <fullName evidence="1">Uncharacterized protein</fullName>
    </submittedName>
</protein>
<dbReference type="EMBL" id="AGUE01000177">
    <property type="protein sequence ID" value="EHK97766.1"/>
    <property type="molecule type" value="Genomic_DNA"/>
</dbReference>
<evidence type="ECO:0000313" key="2">
    <source>
        <dbReference type="Proteomes" id="UP000005446"/>
    </source>
</evidence>
<comment type="caution">
    <text evidence="1">The sequence shown here is derived from an EMBL/GenBank/DDBJ whole genome shotgun (WGS) entry which is preliminary data.</text>
</comment>
<proteinExistence type="predicted"/>
<name>H0EUJ0_GLAL7</name>
<dbReference type="Proteomes" id="UP000005446">
    <property type="component" value="Unassembled WGS sequence"/>
</dbReference>